<evidence type="ECO:0000256" key="11">
    <source>
        <dbReference type="ARBA" id="ARBA00023049"/>
    </source>
</evidence>
<dbReference type="Proteomes" id="UP001199319">
    <property type="component" value="Unassembled WGS sequence"/>
</dbReference>
<dbReference type="PANTHER" id="PTHR35864:SF1">
    <property type="entry name" value="ZINC METALLOPROTEASE YWHC-RELATED"/>
    <property type="match status" value="1"/>
</dbReference>
<protein>
    <submittedName>
        <fullName evidence="15">Site-2 protease family protein</fullName>
    </submittedName>
</protein>
<dbReference type="EMBL" id="JAJEPW010000036">
    <property type="protein sequence ID" value="MCC2130121.1"/>
    <property type="molecule type" value="Genomic_DNA"/>
</dbReference>
<evidence type="ECO:0000256" key="4">
    <source>
        <dbReference type="ARBA" id="ARBA00022475"/>
    </source>
</evidence>
<dbReference type="AlphaFoldDB" id="A0AAE3AHG7"/>
<reference evidence="15" key="1">
    <citation type="submission" date="2021-10" db="EMBL/GenBank/DDBJ databases">
        <title>Anaerobic single-cell dispensing facilitates the cultivation of human gut bacteria.</title>
        <authorList>
            <person name="Afrizal A."/>
        </authorList>
    </citation>
    <scope>NUCLEOTIDE SEQUENCE</scope>
    <source>
        <strain evidence="15">CLA-AA-H272</strain>
    </source>
</reference>
<evidence type="ECO:0000256" key="3">
    <source>
        <dbReference type="ARBA" id="ARBA00007931"/>
    </source>
</evidence>
<keyword evidence="6 13" id="KW-0812">Transmembrane</keyword>
<organism evidence="15 16">
    <name type="scientific">Brotocaccenecus cirricatena</name>
    <dbReference type="NCBI Taxonomy" id="3064195"/>
    <lineage>
        <taxon>Bacteria</taxon>
        <taxon>Bacillati</taxon>
        <taxon>Bacillota</taxon>
        <taxon>Clostridia</taxon>
        <taxon>Eubacteriales</taxon>
        <taxon>Oscillospiraceae</taxon>
        <taxon>Brotocaccenecus</taxon>
    </lineage>
</organism>
<evidence type="ECO:0000313" key="15">
    <source>
        <dbReference type="EMBL" id="MCC2130121.1"/>
    </source>
</evidence>
<keyword evidence="8" id="KW-0378">Hydrolase</keyword>
<comment type="subcellular location">
    <subcellularLocation>
        <location evidence="2">Cell membrane</location>
        <topology evidence="2">Multi-pass membrane protein</topology>
    </subcellularLocation>
</comment>
<evidence type="ECO:0000256" key="5">
    <source>
        <dbReference type="ARBA" id="ARBA00022670"/>
    </source>
</evidence>
<keyword evidence="12 13" id="KW-0472">Membrane</keyword>
<evidence type="ECO:0000256" key="1">
    <source>
        <dbReference type="ARBA" id="ARBA00001947"/>
    </source>
</evidence>
<dbReference type="Pfam" id="PF02163">
    <property type="entry name" value="Peptidase_M50"/>
    <property type="match status" value="1"/>
</dbReference>
<gene>
    <name evidence="15" type="ORF">LKD37_11450</name>
</gene>
<dbReference type="PANTHER" id="PTHR35864">
    <property type="entry name" value="ZINC METALLOPROTEASE MJ0611-RELATED"/>
    <property type="match status" value="1"/>
</dbReference>
<evidence type="ECO:0000256" key="2">
    <source>
        <dbReference type="ARBA" id="ARBA00004651"/>
    </source>
</evidence>
<dbReference type="RefSeq" id="WP_302929343.1">
    <property type="nucleotide sequence ID" value="NZ_JAJEPW010000036.1"/>
</dbReference>
<keyword evidence="9" id="KW-0862">Zinc</keyword>
<feature type="transmembrane region" description="Helical" evidence="13">
    <location>
        <begin position="101"/>
        <end position="122"/>
    </location>
</feature>
<dbReference type="InterPro" id="IPR052348">
    <property type="entry name" value="Metallopeptidase_M50B"/>
</dbReference>
<dbReference type="InterPro" id="IPR008915">
    <property type="entry name" value="Peptidase_M50"/>
</dbReference>
<comment type="cofactor">
    <cofactor evidence="1">
        <name>Zn(2+)</name>
        <dbReference type="ChEBI" id="CHEBI:29105"/>
    </cofactor>
</comment>
<evidence type="ECO:0000313" key="16">
    <source>
        <dbReference type="Proteomes" id="UP001199319"/>
    </source>
</evidence>
<name>A0AAE3AHG7_9FIRM</name>
<evidence type="ECO:0000256" key="7">
    <source>
        <dbReference type="ARBA" id="ARBA00022723"/>
    </source>
</evidence>
<keyword evidence="10 13" id="KW-1133">Transmembrane helix</keyword>
<keyword evidence="11" id="KW-0482">Metalloprotease</keyword>
<sequence>MGYLENLWNALDFGSLRDMVLRLVSVFLCLTVHETCHGLAALALGDPTAKRARRLSLNPLRHIDWFGLLMMVTVGFGWAKPVPVDPRYFRRPKQGMALTALAGPVSNFLLALVLLFAGRLVYDYAPYSAANQRLLTFLLTTAILSLGLGLFNLIPIPPLDGSKVLFSLLPDRAYNTMLRYERYGMLLLWAVVLLGVGDRWMSAAIQWTYELFCRVVGF</sequence>
<comment type="caution">
    <text evidence="15">The sequence shown here is derived from an EMBL/GenBank/DDBJ whole genome shotgun (WGS) entry which is preliminary data.</text>
</comment>
<accession>A0AAE3AHG7</accession>
<keyword evidence="16" id="KW-1185">Reference proteome</keyword>
<feature type="domain" description="Peptidase M50" evidence="14">
    <location>
        <begin position="128"/>
        <end position="175"/>
    </location>
</feature>
<dbReference type="InterPro" id="IPR044537">
    <property type="entry name" value="Rip2-like"/>
</dbReference>
<feature type="transmembrane region" description="Helical" evidence="13">
    <location>
        <begin position="65"/>
        <end position="81"/>
    </location>
</feature>
<keyword evidence="4" id="KW-1003">Cell membrane</keyword>
<feature type="transmembrane region" description="Helical" evidence="13">
    <location>
        <begin position="183"/>
        <end position="201"/>
    </location>
</feature>
<proteinExistence type="inferred from homology"/>
<dbReference type="GO" id="GO:0005886">
    <property type="term" value="C:plasma membrane"/>
    <property type="evidence" value="ECO:0007669"/>
    <property type="project" value="UniProtKB-SubCell"/>
</dbReference>
<evidence type="ECO:0000259" key="14">
    <source>
        <dbReference type="Pfam" id="PF02163"/>
    </source>
</evidence>
<evidence type="ECO:0000256" key="13">
    <source>
        <dbReference type="SAM" id="Phobius"/>
    </source>
</evidence>
<feature type="transmembrane region" description="Helical" evidence="13">
    <location>
        <begin position="134"/>
        <end position="154"/>
    </location>
</feature>
<dbReference type="GO" id="GO:0046872">
    <property type="term" value="F:metal ion binding"/>
    <property type="evidence" value="ECO:0007669"/>
    <property type="project" value="UniProtKB-KW"/>
</dbReference>
<evidence type="ECO:0000256" key="12">
    <source>
        <dbReference type="ARBA" id="ARBA00023136"/>
    </source>
</evidence>
<evidence type="ECO:0000256" key="6">
    <source>
        <dbReference type="ARBA" id="ARBA00022692"/>
    </source>
</evidence>
<evidence type="ECO:0000256" key="9">
    <source>
        <dbReference type="ARBA" id="ARBA00022833"/>
    </source>
</evidence>
<comment type="similarity">
    <text evidence="3">Belongs to the peptidase M50B family.</text>
</comment>
<dbReference type="GO" id="GO:0008237">
    <property type="term" value="F:metallopeptidase activity"/>
    <property type="evidence" value="ECO:0007669"/>
    <property type="project" value="UniProtKB-KW"/>
</dbReference>
<dbReference type="GO" id="GO:0006508">
    <property type="term" value="P:proteolysis"/>
    <property type="evidence" value="ECO:0007669"/>
    <property type="project" value="UniProtKB-KW"/>
</dbReference>
<evidence type="ECO:0000256" key="10">
    <source>
        <dbReference type="ARBA" id="ARBA00022989"/>
    </source>
</evidence>
<evidence type="ECO:0000256" key="8">
    <source>
        <dbReference type="ARBA" id="ARBA00022801"/>
    </source>
</evidence>
<keyword evidence="7" id="KW-0479">Metal-binding</keyword>
<feature type="transmembrane region" description="Helical" evidence="13">
    <location>
        <begin position="20"/>
        <end position="44"/>
    </location>
</feature>
<dbReference type="CDD" id="cd06158">
    <property type="entry name" value="S2P-M50_like_1"/>
    <property type="match status" value="1"/>
</dbReference>
<keyword evidence="5 15" id="KW-0645">Protease</keyword>